<organism evidence="2 3">
    <name type="scientific">Nocardia seriolae</name>
    <dbReference type="NCBI Taxonomy" id="37332"/>
    <lineage>
        <taxon>Bacteria</taxon>
        <taxon>Bacillati</taxon>
        <taxon>Actinomycetota</taxon>
        <taxon>Actinomycetes</taxon>
        <taxon>Mycobacteriales</taxon>
        <taxon>Nocardiaceae</taxon>
        <taxon>Nocardia</taxon>
    </lineage>
</organism>
<dbReference type="AlphaFoldDB" id="A0A0B8MZQ6"/>
<dbReference type="Proteomes" id="UP000037179">
    <property type="component" value="Unassembled WGS sequence"/>
</dbReference>
<name>A0A0B8MZQ6_9NOCA</name>
<dbReference type="GeneID" id="93374432"/>
<dbReference type="InterPro" id="IPR014710">
    <property type="entry name" value="RmlC-like_jellyroll"/>
</dbReference>
<feature type="domain" description="Cupin type-2" evidence="1">
    <location>
        <begin position="36"/>
        <end position="86"/>
    </location>
</feature>
<keyword evidence="3" id="KW-1185">Reference proteome</keyword>
<reference evidence="3" key="1">
    <citation type="submission" date="2015-07" db="EMBL/GenBank/DDBJ databases">
        <title>Nocardia seriolae U-1 whole genome shotgun sequence.</title>
        <authorList>
            <person name="Imajoh M."/>
            <person name="Fukumoto Y."/>
            <person name="Sukeda M."/>
            <person name="Yamane J."/>
            <person name="Yamasaki K."/>
            <person name="Shimizu M."/>
            <person name="Ohnishi K."/>
            <person name="Oshima S."/>
        </authorList>
    </citation>
    <scope>NUCLEOTIDE SEQUENCE [LARGE SCALE GENOMIC DNA]</scope>
    <source>
        <strain evidence="3">U-1</strain>
    </source>
</reference>
<dbReference type="InterPro" id="IPR013096">
    <property type="entry name" value="Cupin_2"/>
</dbReference>
<dbReference type="RefSeq" id="WP_052085952.1">
    <property type="nucleotide sequence ID" value="NZ_AP017900.1"/>
</dbReference>
<dbReference type="Gene3D" id="2.60.120.10">
    <property type="entry name" value="Jelly Rolls"/>
    <property type="match status" value="1"/>
</dbReference>
<gene>
    <name evidence="2" type="ORF">NSK11_contig00008-0016</name>
</gene>
<sequence length="120" mass="12980">MPETTPSQAFSAVTRTVVLDVPVSPAKVTDRIQTRRITMPAGTPAGLHTHNGPVVGSIVSGSVAYRIDGEPLVILRPGDVFFEPEATRIAQFDALDEDVVFLGHFLLSSEQEPAIEWPRS</sequence>
<reference evidence="2 3" key="2">
    <citation type="journal article" date="2016" name="Genome Announc.">
        <title>Draft Genome Sequence of Erythromycin- and Oxytetracycline-Sensitive Nocardia seriolae Strain U-1 (NBRC 110359).</title>
        <authorList>
            <person name="Imajoh M."/>
            <person name="Sukeda M."/>
            <person name="Shimizu M."/>
            <person name="Yamane J."/>
            <person name="Ohnishi K."/>
            <person name="Oshima S."/>
        </authorList>
    </citation>
    <scope>NUCLEOTIDE SEQUENCE [LARGE SCALE GENOMIC DNA]</scope>
    <source>
        <strain evidence="2 3">U-1</strain>
    </source>
</reference>
<dbReference type="InterPro" id="IPR011051">
    <property type="entry name" value="RmlC_Cupin_sf"/>
</dbReference>
<evidence type="ECO:0000259" key="1">
    <source>
        <dbReference type="Pfam" id="PF07883"/>
    </source>
</evidence>
<dbReference type="SUPFAM" id="SSF51182">
    <property type="entry name" value="RmlC-like cupins"/>
    <property type="match status" value="1"/>
</dbReference>
<proteinExistence type="predicted"/>
<protein>
    <submittedName>
        <fullName evidence="2">Cupin</fullName>
    </submittedName>
</protein>
<dbReference type="EMBL" id="BBYQ01000008">
    <property type="protein sequence ID" value="GAP26645.1"/>
    <property type="molecule type" value="Genomic_DNA"/>
</dbReference>
<evidence type="ECO:0000313" key="3">
    <source>
        <dbReference type="Proteomes" id="UP000037179"/>
    </source>
</evidence>
<comment type="caution">
    <text evidence="2">The sequence shown here is derived from an EMBL/GenBank/DDBJ whole genome shotgun (WGS) entry which is preliminary data.</text>
</comment>
<dbReference type="Pfam" id="PF07883">
    <property type="entry name" value="Cupin_2"/>
    <property type="match status" value="1"/>
</dbReference>
<accession>A0A0B8MZQ6</accession>
<evidence type="ECO:0000313" key="2">
    <source>
        <dbReference type="EMBL" id="GAP26645.1"/>
    </source>
</evidence>